<evidence type="ECO:0000256" key="1">
    <source>
        <dbReference type="ARBA" id="ARBA00022553"/>
    </source>
</evidence>
<dbReference type="Proteomes" id="UP000198736">
    <property type="component" value="Unassembled WGS sequence"/>
</dbReference>
<evidence type="ECO:0000313" key="5">
    <source>
        <dbReference type="Proteomes" id="UP000198736"/>
    </source>
</evidence>
<dbReference type="SUPFAM" id="SSF52172">
    <property type="entry name" value="CheY-like"/>
    <property type="match status" value="1"/>
</dbReference>
<sequence length="168" mass="18091">MEDQRSTSSSNVSATVLVVDDESSIVTLCKALLEGAGLTVLEADGSAEALKICTHHEGPINLLLTDLVLPPRGFQLASTSNQFPHVNGHELAVRATMIRKGLRIILMSGNPDKELASHGIKRGTLPFLAKPFERDRLIALVHNVLAQPAPTLGIEDRPRAANDTPWFG</sequence>
<keyword evidence="5" id="KW-1185">Reference proteome</keyword>
<dbReference type="PANTHER" id="PTHR44591:SF3">
    <property type="entry name" value="RESPONSE REGULATORY DOMAIN-CONTAINING PROTEIN"/>
    <property type="match status" value="1"/>
</dbReference>
<keyword evidence="1 2" id="KW-0597">Phosphoprotein</keyword>
<dbReference type="SMART" id="SM00448">
    <property type="entry name" value="REC"/>
    <property type="match status" value="1"/>
</dbReference>
<evidence type="ECO:0000313" key="4">
    <source>
        <dbReference type="EMBL" id="CUS31905.1"/>
    </source>
</evidence>
<dbReference type="AlphaFoldDB" id="A0A0S4L2M4"/>
<proteinExistence type="predicted"/>
<feature type="domain" description="Response regulatory" evidence="3">
    <location>
        <begin position="15"/>
        <end position="145"/>
    </location>
</feature>
<evidence type="ECO:0000259" key="3">
    <source>
        <dbReference type="PROSITE" id="PS50110"/>
    </source>
</evidence>
<name>A0A0S4L2M4_9BACT</name>
<dbReference type="InterPro" id="IPR001789">
    <property type="entry name" value="Sig_transdc_resp-reg_receiver"/>
</dbReference>
<dbReference type="CDD" id="cd00156">
    <property type="entry name" value="REC"/>
    <property type="match status" value="1"/>
</dbReference>
<dbReference type="Pfam" id="PF00072">
    <property type="entry name" value="Response_reg"/>
    <property type="match status" value="1"/>
</dbReference>
<evidence type="ECO:0000256" key="2">
    <source>
        <dbReference type="PROSITE-ProRule" id="PRU00169"/>
    </source>
</evidence>
<dbReference type="InterPro" id="IPR011006">
    <property type="entry name" value="CheY-like_superfamily"/>
</dbReference>
<dbReference type="GO" id="GO:0000160">
    <property type="term" value="P:phosphorelay signal transduction system"/>
    <property type="evidence" value="ECO:0007669"/>
    <property type="project" value="InterPro"/>
</dbReference>
<gene>
    <name evidence="4" type="ORF">COMA2_10358</name>
</gene>
<dbReference type="InterPro" id="IPR050595">
    <property type="entry name" value="Bact_response_regulator"/>
</dbReference>
<dbReference type="Gene3D" id="3.40.50.2300">
    <property type="match status" value="1"/>
</dbReference>
<dbReference type="PROSITE" id="PS50110">
    <property type="entry name" value="RESPONSE_REGULATORY"/>
    <property type="match status" value="1"/>
</dbReference>
<dbReference type="RefSeq" id="WP_175304329.1">
    <property type="nucleotide sequence ID" value="NZ_CZPZ01000001.1"/>
</dbReference>
<dbReference type="PANTHER" id="PTHR44591">
    <property type="entry name" value="STRESS RESPONSE REGULATOR PROTEIN 1"/>
    <property type="match status" value="1"/>
</dbReference>
<accession>A0A0S4L2M4</accession>
<protein>
    <submittedName>
        <fullName evidence="4">Putative Response Regulator</fullName>
    </submittedName>
</protein>
<dbReference type="EMBL" id="CZPZ01000001">
    <property type="protein sequence ID" value="CUS31905.1"/>
    <property type="molecule type" value="Genomic_DNA"/>
</dbReference>
<feature type="modified residue" description="4-aspartylphosphate" evidence="2">
    <location>
        <position position="66"/>
    </location>
</feature>
<dbReference type="STRING" id="1742973.COMA2_10358"/>
<reference evidence="5" key="1">
    <citation type="submission" date="2015-10" db="EMBL/GenBank/DDBJ databases">
        <authorList>
            <person name="Luecker S."/>
            <person name="Luecker S."/>
        </authorList>
    </citation>
    <scope>NUCLEOTIDE SEQUENCE [LARGE SCALE GENOMIC DNA]</scope>
</reference>
<organism evidence="4 5">
    <name type="scientific">Candidatus Nitrospira nitrificans</name>
    <dbReference type="NCBI Taxonomy" id="1742973"/>
    <lineage>
        <taxon>Bacteria</taxon>
        <taxon>Pseudomonadati</taxon>
        <taxon>Nitrospirota</taxon>
        <taxon>Nitrospiria</taxon>
        <taxon>Nitrospirales</taxon>
        <taxon>Nitrospiraceae</taxon>
        <taxon>Nitrospira</taxon>
    </lineage>
</organism>